<dbReference type="EMBL" id="CM001488">
    <property type="protein sequence ID" value="EIM63928.1"/>
    <property type="molecule type" value="Genomic_DNA"/>
</dbReference>
<keyword evidence="3" id="KW-1185">Reference proteome</keyword>
<reference evidence="2 3" key="1">
    <citation type="submission" date="2011-09" db="EMBL/GenBank/DDBJ databases">
        <authorList>
            <consortium name="US DOE Joint Genome Institute (JGI-PGF)"/>
            <person name="Lucas S."/>
            <person name="Han J."/>
            <person name="Lapidus A."/>
            <person name="Cheng J.-F."/>
            <person name="Goodwin L."/>
            <person name="Pitluck S."/>
            <person name="Peters L."/>
            <person name="Land M.L."/>
            <person name="Hauser L."/>
            <person name="Orellana R."/>
            <person name="Lovley D."/>
            <person name="Woyke T.J."/>
        </authorList>
    </citation>
    <scope>NUCLEOTIDE SEQUENCE [LARGE SCALE GENOMIC DNA]</scope>
    <source>
        <strain evidence="2 3">2ac9</strain>
    </source>
</reference>
<feature type="chain" id="PRO_5003699673" evidence="1">
    <location>
        <begin position="26"/>
        <end position="376"/>
    </location>
</feature>
<dbReference type="AlphaFoldDB" id="I5B365"/>
<dbReference type="eggNOG" id="COG2984">
    <property type="taxonomic scope" value="Bacteria"/>
</dbReference>
<proteinExistence type="predicted"/>
<dbReference type="STRING" id="879212.DespoDRAFT_02029"/>
<evidence type="ECO:0000313" key="2">
    <source>
        <dbReference type="EMBL" id="EIM63928.1"/>
    </source>
</evidence>
<organism evidence="2 3">
    <name type="scientific">Desulfobacter postgatei 2ac9</name>
    <dbReference type="NCBI Taxonomy" id="879212"/>
    <lineage>
        <taxon>Bacteria</taxon>
        <taxon>Pseudomonadati</taxon>
        <taxon>Thermodesulfobacteriota</taxon>
        <taxon>Desulfobacteria</taxon>
        <taxon>Desulfobacterales</taxon>
        <taxon>Desulfobacteraceae</taxon>
        <taxon>Desulfobacter</taxon>
    </lineage>
</organism>
<dbReference type="PANTHER" id="PTHR35271">
    <property type="entry name" value="ABC TRANSPORTER, SUBSTRATE-BINDING LIPOPROTEIN-RELATED"/>
    <property type="match status" value="1"/>
</dbReference>
<reference evidence="2 3" key="2">
    <citation type="submission" date="2012-02" db="EMBL/GenBank/DDBJ databases">
        <title>Improved High-Quality Draft sequence of Desulfobacter postgatei 2ac9.</title>
        <authorList>
            <consortium name="US DOE Joint Genome Institute"/>
            <person name="Lucas S."/>
            <person name="Han J."/>
            <person name="Lapidus A."/>
            <person name="Cheng J.-F."/>
            <person name="Goodwin L."/>
            <person name="Pitluck S."/>
            <person name="Peters L."/>
            <person name="Ovchinnikova G."/>
            <person name="Held B."/>
            <person name="Detter J.C."/>
            <person name="Han C."/>
            <person name="Tapia R."/>
            <person name="Land M."/>
            <person name="Hauser L."/>
            <person name="Kyrpides N."/>
            <person name="Ivanova N."/>
            <person name="Pagani I."/>
            <person name="Orellana R."/>
            <person name="Lovley D."/>
            <person name="Woyke T."/>
        </authorList>
    </citation>
    <scope>NUCLEOTIDE SEQUENCE [LARGE SCALE GENOMIC DNA]</scope>
    <source>
        <strain evidence="2 3">2ac9</strain>
    </source>
</reference>
<dbReference type="InterPro" id="IPR007487">
    <property type="entry name" value="ABC_transpt-TYRBP-like"/>
</dbReference>
<evidence type="ECO:0000256" key="1">
    <source>
        <dbReference type="SAM" id="SignalP"/>
    </source>
</evidence>
<keyword evidence="1" id="KW-0732">Signal</keyword>
<evidence type="ECO:0000313" key="3">
    <source>
        <dbReference type="Proteomes" id="UP000005778"/>
    </source>
</evidence>
<accession>I5B365</accession>
<name>I5B365_9BACT</name>
<gene>
    <name evidence="2" type="ORF">DespoDRAFT_02029</name>
</gene>
<dbReference type="Pfam" id="PF04392">
    <property type="entry name" value="ABC_sub_bind"/>
    <property type="match status" value="1"/>
</dbReference>
<dbReference type="Proteomes" id="UP000005778">
    <property type="component" value="Chromosome"/>
</dbReference>
<dbReference type="Gene3D" id="3.40.50.2300">
    <property type="match status" value="2"/>
</dbReference>
<feature type="signal peptide" evidence="1">
    <location>
        <begin position="1"/>
        <end position="25"/>
    </location>
</feature>
<dbReference type="HOGENOM" id="CLU_050532_0_0_7"/>
<dbReference type="PANTHER" id="PTHR35271:SF1">
    <property type="entry name" value="ABC TRANSPORTER, SUBSTRATE-BINDING LIPOPROTEIN"/>
    <property type="match status" value="1"/>
</dbReference>
<protein>
    <submittedName>
        <fullName evidence="2">ABC-type uncharacterized transport system, periplasmic component</fullName>
    </submittedName>
</protein>
<sequence>MKTKVKRGAILLFSLSILLVPDLYAGSGNGPRLNNGKKWRVSYYEGGPYSEYTDTMRTLVQGLIKIGWITAKNLPDFRQEMPKPYIDWLTKHDSPYLSFKPEDCYSADWDDQKRVVVRRDLMKKLKRGDIDIVLAMGTWAGLDMANNEHSVPVMVLSTSEPISAGIINSAKDSGFDHVTARVDPNRYARQLRMFHRIVGFDTLGIALEDTEDGHSYSAINEARQIAKERGFELITCNVLDSIPDKGESDRSCFNCFHELSKKADAVYLTALLCADTRTKELADIFKKARIPSFSMIGSKWVKGGILMSISSDSGYARLGGYNADKFGKILNGTKPRNLNQIFEDPLEIAINMATAKAIGFPMPQSMLKIAAEVYEE</sequence>
<dbReference type="RefSeq" id="WP_004073314.1">
    <property type="nucleotide sequence ID" value="NZ_CM001488.1"/>
</dbReference>